<dbReference type="Proteomes" id="UP000751190">
    <property type="component" value="Unassembled WGS sequence"/>
</dbReference>
<name>A0A8J5XE82_DIALT</name>
<dbReference type="PANTHER" id="PTHR11699">
    <property type="entry name" value="ALDEHYDE DEHYDROGENASE-RELATED"/>
    <property type="match status" value="1"/>
</dbReference>
<evidence type="ECO:0000256" key="3">
    <source>
        <dbReference type="ARBA" id="ARBA00023027"/>
    </source>
</evidence>
<feature type="active site" evidence="4">
    <location>
        <position position="293"/>
    </location>
</feature>
<dbReference type="GO" id="GO:0004029">
    <property type="term" value="F:aldehyde dehydrogenase (NAD+) activity"/>
    <property type="evidence" value="ECO:0007669"/>
    <property type="project" value="UniProtKB-ARBA"/>
</dbReference>
<dbReference type="GO" id="GO:0019752">
    <property type="term" value="P:carboxylic acid metabolic process"/>
    <property type="evidence" value="ECO:0007669"/>
    <property type="project" value="UniProtKB-ARBA"/>
</dbReference>
<evidence type="ECO:0000256" key="5">
    <source>
        <dbReference type="RuleBase" id="RU003345"/>
    </source>
</evidence>
<dbReference type="FunFam" id="3.40.309.10:FF:000001">
    <property type="entry name" value="Mitochondrial aldehyde dehydrogenase 2"/>
    <property type="match status" value="1"/>
</dbReference>
<comment type="caution">
    <text evidence="9">The sequence shown here is derived from an EMBL/GenBank/DDBJ whole genome shotgun (WGS) entry which is preliminary data.</text>
</comment>
<gene>
    <name evidence="9" type="ORF">KFE25_002529</name>
</gene>
<feature type="coiled-coil region" evidence="6">
    <location>
        <begin position="721"/>
        <end position="781"/>
    </location>
</feature>
<evidence type="ECO:0000313" key="10">
    <source>
        <dbReference type="Proteomes" id="UP000751190"/>
    </source>
</evidence>
<evidence type="ECO:0000256" key="4">
    <source>
        <dbReference type="PROSITE-ProRule" id="PRU10007"/>
    </source>
</evidence>
<sequence length="846" mass="93566">MRAIRSLAPAPTPAPAVFVVRGALRGILSRRHSSSSTIVAAPTPTATRLLINGRWEDALDGKVFANLDPRTGEKICDVAEGSARDIDRAVTAARSAFDTGAWPRMSGRARGRVLYRFASLLEEHAEELALLETLDNGKPLSYARAADVPLAIDHFRYYAGWADKVHGKTIPVDGDFFAYTLHEPVGVVGAIIPWNFPLLMAAWKLAPALATGNAVVLKVAEQTPLTALRAAELALEAGLPPGVLNVVPGFGETAGAALAAHADVDKVAFTGSTEVGKLVMRAATGNLKRVSLELGGKSPAIVCEDADVDAAVEQTHFALFFNHGQCCCAGSRLFVHAKIYDEFVERAVERTRQARLGDPFDPATTQGPQVSEEQMHKILSYVTLGVEEGATLRTGGARHGERGFYVQPTVFSDVRDGMAIATDEIFGPVLCILKYESDEEVIRRANASPYGLAAGVWTRSLDRANMLARGLRTGTVWINCFNEFDAALPFGGFKQSGIGRDKGEYALAQYTETKCEALFCLDLRCNLHSAESAELLREAWAHHVGELLLPGAAGDRGCDPIQLQNETGSHTLSVHAQRLKSEADARLLRNRLERLKQEELKALKKIAETRRRAEEIMELKLRNESRMMEKRGHLVEQQRQMEEARHRAYLQKVSRHGATEQSRSKVFQSKRDMADQTRQERSDLECRAAHLRDRDSRRAKHIFSTIKEHQIQVTYSKMQERMVHEERLQAETQRKMALEEAKRRDAEQLVHDMEASEAILIERLRRTQEAQKLAYEELEQALSAISPRDAALREMQREPFYSPSLLMPPKASSLPVTPRSPRPLHMYSGPLVAAPPKPATAKGASR</sequence>
<protein>
    <recommendedName>
        <fullName evidence="8">Aldehyde dehydrogenase domain-containing protein</fullName>
    </recommendedName>
</protein>
<feature type="compositionally biased region" description="Basic and acidic residues" evidence="7">
    <location>
        <begin position="669"/>
        <end position="682"/>
    </location>
</feature>
<accession>A0A8J5XE82</accession>
<dbReference type="FunFam" id="3.40.605.10:FF:000011">
    <property type="entry name" value="ALD5p Mitochondrial aldehyde dehydrogenase"/>
    <property type="match status" value="1"/>
</dbReference>
<keyword evidence="10" id="KW-1185">Reference proteome</keyword>
<dbReference type="SUPFAM" id="SSF53720">
    <property type="entry name" value="ALDH-like"/>
    <property type="match status" value="1"/>
</dbReference>
<dbReference type="Gene3D" id="3.40.309.10">
    <property type="entry name" value="Aldehyde Dehydrogenase, Chain A, domain 2"/>
    <property type="match status" value="1"/>
</dbReference>
<dbReference type="AlphaFoldDB" id="A0A8J5XE82"/>
<dbReference type="PROSITE" id="PS00687">
    <property type="entry name" value="ALDEHYDE_DEHYDR_GLU"/>
    <property type="match status" value="1"/>
</dbReference>
<feature type="region of interest" description="Disordered" evidence="7">
    <location>
        <begin position="801"/>
        <end position="846"/>
    </location>
</feature>
<feature type="region of interest" description="Disordered" evidence="7">
    <location>
        <begin position="653"/>
        <end position="682"/>
    </location>
</feature>
<evidence type="ECO:0000256" key="1">
    <source>
        <dbReference type="ARBA" id="ARBA00009986"/>
    </source>
</evidence>
<keyword evidence="3" id="KW-0520">NAD</keyword>
<comment type="similarity">
    <text evidence="1 5">Belongs to the aldehyde dehydrogenase family.</text>
</comment>
<feature type="coiled-coil region" evidence="6">
    <location>
        <begin position="578"/>
        <end position="612"/>
    </location>
</feature>
<keyword evidence="6" id="KW-0175">Coiled coil</keyword>
<dbReference type="InterPro" id="IPR016163">
    <property type="entry name" value="Ald_DH_C"/>
</dbReference>
<reference evidence="9" key="1">
    <citation type="submission" date="2021-05" db="EMBL/GenBank/DDBJ databases">
        <title>The genome of the haptophyte Pavlova lutheri (Diacronema luteri, Pavlovales) - a model for lipid biosynthesis in eukaryotic algae.</title>
        <authorList>
            <person name="Hulatt C.J."/>
            <person name="Posewitz M.C."/>
        </authorList>
    </citation>
    <scope>NUCLEOTIDE SEQUENCE</scope>
    <source>
        <strain evidence="9">NIVA-4/92</strain>
    </source>
</reference>
<dbReference type="InterPro" id="IPR029510">
    <property type="entry name" value="Ald_DH_CS_GLU"/>
</dbReference>
<evidence type="ECO:0000256" key="6">
    <source>
        <dbReference type="SAM" id="Coils"/>
    </source>
</evidence>
<keyword evidence="2 5" id="KW-0560">Oxidoreductase</keyword>
<organism evidence="9 10">
    <name type="scientific">Diacronema lutheri</name>
    <name type="common">Unicellular marine alga</name>
    <name type="synonym">Monochrysis lutheri</name>
    <dbReference type="NCBI Taxonomy" id="2081491"/>
    <lineage>
        <taxon>Eukaryota</taxon>
        <taxon>Haptista</taxon>
        <taxon>Haptophyta</taxon>
        <taxon>Pavlovophyceae</taxon>
        <taxon>Pavlovales</taxon>
        <taxon>Pavlovaceae</taxon>
        <taxon>Diacronema</taxon>
    </lineage>
</organism>
<dbReference type="InterPro" id="IPR016161">
    <property type="entry name" value="Ald_DH/histidinol_DH"/>
</dbReference>
<feature type="domain" description="Aldehyde dehydrogenase" evidence="8">
    <location>
        <begin position="60"/>
        <end position="514"/>
    </location>
</feature>
<dbReference type="PROSITE" id="PS00070">
    <property type="entry name" value="ALDEHYDE_DEHYDR_CYS"/>
    <property type="match status" value="1"/>
</dbReference>
<dbReference type="Gene3D" id="3.40.605.10">
    <property type="entry name" value="Aldehyde Dehydrogenase, Chain A, domain 1"/>
    <property type="match status" value="1"/>
</dbReference>
<evidence type="ECO:0000256" key="2">
    <source>
        <dbReference type="ARBA" id="ARBA00023002"/>
    </source>
</evidence>
<dbReference type="InterPro" id="IPR015590">
    <property type="entry name" value="Aldehyde_DH_dom"/>
</dbReference>
<dbReference type="CDD" id="cd07091">
    <property type="entry name" value="ALDH_F1-2_Ald2-like"/>
    <property type="match status" value="1"/>
</dbReference>
<proteinExistence type="inferred from homology"/>
<evidence type="ECO:0000256" key="7">
    <source>
        <dbReference type="SAM" id="MobiDB-lite"/>
    </source>
</evidence>
<dbReference type="InterPro" id="IPR016160">
    <property type="entry name" value="Ald_DH_CS_CYS"/>
</dbReference>
<dbReference type="InterPro" id="IPR016162">
    <property type="entry name" value="Ald_DH_N"/>
</dbReference>
<dbReference type="GO" id="GO:0005739">
    <property type="term" value="C:mitochondrion"/>
    <property type="evidence" value="ECO:0007669"/>
    <property type="project" value="UniProtKB-ARBA"/>
</dbReference>
<dbReference type="OrthoDB" id="310895at2759"/>
<evidence type="ECO:0000259" key="8">
    <source>
        <dbReference type="Pfam" id="PF00171"/>
    </source>
</evidence>
<dbReference type="EMBL" id="JAGTXO010000044">
    <property type="protein sequence ID" value="KAG8459122.1"/>
    <property type="molecule type" value="Genomic_DNA"/>
</dbReference>
<evidence type="ECO:0000313" key="9">
    <source>
        <dbReference type="EMBL" id="KAG8459122.1"/>
    </source>
</evidence>
<dbReference type="Pfam" id="PF00171">
    <property type="entry name" value="Aldedh"/>
    <property type="match status" value="1"/>
</dbReference>
<dbReference type="FunFam" id="3.40.605.10:FF:000026">
    <property type="entry name" value="Aldehyde dehydrogenase, putative"/>
    <property type="match status" value="1"/>
</dbReference>